<evidence type="ECO:0000313" key="2">
    <source>
        <dbReference type="Proteomes" id="UP000724672"/>
    </source>
</evidence>
<gene>
    <name evidence="1" type="ORF">GOQ27_09695</name>
</gene>
<keyword evidence="2" id="KW-1185">Reference proteome</keyword>
<dbReference type="RefSeq" id="WP_203366663.1">
    <property type="nucleotide sequence ID" value="NZ_WSFT01000037.1"/>
</dbReference>
<dbReference type="EMBL" id="WSFT01000037">
    <property type="protein sequence ID" value="MBS4538737.1"/>
    <property type="molecule type" value="Genomic_DNA"/>
</dbReference>
<organism evidence="1 2">
    <name type="scientific">Anaeromonas frigoriresistens</name>
    <dbReference type="NCBI Taxonomy" id="2683708"/>
    <lineage>
        <taxon>Bacteria</taxon>
        <taxon>Bacillati</taxon>
        <taxon>Bacillota</taxon>
        <taxon>Tissierellia</taxon>
        <taxon>Tissierellales</taxon>
        <taxon>Thermohalobacteraceae</taxon>
        <taxon>Anaeromonas</taxon>
    </lineage>
</organism>
<comment type="caution">
    <text evidence="1">The sequence shown here is derived from an EMBL/GenBank/DDBJ whole genome shotgun (WGS) entry which is preliminary data.</text>
</comment>
<reference evidence="1" key="1">
    <citation type="submission" date="2019-12" db="EMBL/GenBank/DDBJ databases">
        <title>Clostridiaceae gen. nov. sp. nov., isolated from sediment in Xinjiang, China.</title>
        <authorList>
            <person name="Zhang R."/>
        </authorList>
    </citation>
    <scope>NUCLEOTIDE SEQUENCE</scope>
    <source>
        <strain evidence="1">D2Q-11</strain>
    </source>
</reference>
<dbReference type="InterPro" id="IPR021238">
    <property type="entry name" value="DUF2620"/>
</dbReference>
<evidence type="ECO:0000313" key="1">
    <source>
        <dbReference type="EMBL" id="MBS4538737.1"/>
    </source>
</evidence>
<name>A0A942V046_9FIRM</name>
<sequence>MIKFVVGGQVEKQSIADLVKELGGEKVEVVVKSDIQAANAVKTGKADYYLGACHTGGGGALSMAIALLTRDKCATVSMPGKQPKEEEIVKAVSEGKVAFGFTGDHYEKAVPIIVNEILKK</sequence>
<protein>
    <submittedName>
        <fullName evidence="1">DUF2620 domain-containing protein</fullName>
    </submittedName>
</protein>
<proteinExistence type="predicted"/>
<dbReference type="AlphaFoldDB" id="A0A942V046"/>
<accession>A0A942V046</accession>
<dbReference type="Pfam" id="PF10941">
    <property type="entry name" value="DUF2620"/>
    <property type="match status" value="1"/>
</dbReference>
<dbReference type="Proteomes" id="UP000724672">
    <property type="component" value="Unassembled WGS sequence"/>
</dbReference>